<dbReference type="PROSITE" id="PS50035">
    <property type="entry name" value="PLD"/>
    <property type="match status" value="2"/>
</dbReference>
<dbReference type="SUPFAM" id="SSF56024">
    <property type="entry name" value="Phospholipase D/nuclease"/>
    <property type="match status" value="2"/>
</dbReference>
<proteinExistence type="predicted"/>
<feature type="domain" description="PLD phosphodiesterase" evidence="1">
    <location>
        <begin position="151"/>
        <end position="178"/>
    </location>
</feature>
<evidence type="ECO:0000313" key="3">
    <source>
        <dbReference type="Proteomes" id="UP001339167"/>
    </source>
</evidence>
<gene>
    <name evidence="2" type="ORF">QWF21_04775</name>
</gene>
<dbReference type="PANTHER" id="PTHR21248">
    <property type="entry name" value="CARDIOLIPIN SYNTHASE"/>
    <property type="match status" value="1"/>
</dbReference>
<evidence type="ECO:0000313" key="2">
    <source>
        <dbReference type="EMBL" id="MEE2023551.1"/>
    </source>
</evidence>
<dbReference type="Gene3D" id="3.30.870.10">
    <property type="entry name" value="Endonuclease Chain A"/>
    <property type="match status" value="2"/>
</dbReference>
<name>A0ABU7JCY4_9GAMM</name>
<dbReference type="InterPro" id="IPR001736">
    <property type="entry name" value="PLipase_D/transphosphatidylase"/>
</dbReference>
<dbReference type="RefSeq" id="WP_330086906.1">
    <property type="nucleotide sequence ID" value="NZ_JAUGZK010000003.1"/>
</dbReference>
<comment type="caution">
    <text evidence="2">The sequence shown here is derived from an EMBL/GenBank/DDBJ whole genome shotgun (WGS) entry which is preliminary data.</text>
</comment>
<dbReference type="EMBL" id="JAUGZK010000003">
    <property type="protein sequence ID" value="MEE2023551.1"/>
    <property type="molecule type" value="Genomic_DNA"/>
</dbReference>
<accession>A0ABU7JCY4</accession>
<reference evidence="2 3" key="1">
    <citation type="submission" date="2023-06" db="EMBL/GenBank/DDBJ databases">
        <title>Alkalimonas sp., MEB004 an alkaliphilic bacterium isolated from Lonar Lake, India.</title>
        <authorList>
            <person name="Joshi A."/>
            <person name="Thite S."/>
        </authorList>
    </citation>
    <scope>NUCLEOTIDE SEQUENCE [LARGE SCALE GENOMIC DNA]</scope>
    <source>
        <strain evidence="2 3">MEB004</strain>
    </source>
</reference>
<dbReference type="SMART" id="SM00155">
    <property type="entry name" value="PLDc"/>
    <property type="match status" value="2"/>
</dbReference>
<evidence type="ECO:0000259" key="1">
    <source>
        <dbReference type="PROSITE" id="PS50035"/>
    </source>
</evidence>
<protein>
    <submittedName>
        <fullName evidence="2">Phospholipase D family protein</fullName>
    </submittedName>
</protein>
<keyword evidence="3" id="KW-1185">Reference proteome</keyword>
<dbReference type="Proteomes" id="UP001339167">
    <property type="component" value="Unassembled WGS sequence"/>
</dbReference>
<sequence>MLLSGCALPSKRGMEQSTHLSLEQAVETRLGTAIHDEQQQHPGNSAVYPLIQAQDAFAARVMLIRSADKSLDLQYYIWQNDISGQLLFEELHHAAERGVRVRLLLDDLGASGLDQSLWHLTQHPMVEVRLFNPFVQRQFKWLGFIYDFPRLHRRMHNKALIADNQFTIVGGRNIGDAYFGATDDVVFSDLDVLVAGEVVQDVSQDFDLYWNSQASYPAERLIKEPSKAPAPASTTQSARASSYRQAVQQSDFMQQLVNHELELQWVPVRMVSDSPDKVLNRGGKEKNLMPQLRAIIGQPNQQILLVTPYFVPTKAGVQAFTELAKSGIDIQILTNSLAATDVAIVHSGYAKYRKALLKAGIRLFELKRTSGSDEQKRLTKALSSSSASSLHAKTFAIDGETVFVGSFNFDPRSAHLNTELGFVVQSTELAEQMQQVFRDLLLFSAYEVKLGQGNRLYWQETTSSGTMLHSTEPESSALRRLGVRLLGMLPIEWLL</sequence>
<dbReference type="CDD" id="cd09113">
    <property type="entry name" value="PLDc_ymdC_like_2"/>
    <property type="match status" value="1"/>
</dbReference>
<dbReference type="Pfam" id="PF13091">
    <property type="entry name" value="PLDc_2"/>
    <property type="match status" value="2"/>
</dbReference>
<dbReference type="InterPro" id="IPR025202">
    <property type="entry name" value="PLD-like_dom"/>
</dbReference>
<dbReference type="PANTHER" id="PTHR21248:SF12">
    <property type="entry name" value="CARDIOLIPIN SYNTHASE C"/>
    <property type="match status" value="1"/>
</dbReference>
<feature type="domain" description="PLD phosphodiesterase" evidence="1">
    <location>
        <begin position="386"/>
        <end position="413"/>
    </location>
</feature>
<organism evidence="2 3">
    <name type="scientific">Alkalimonas mucilaginosa</name>
    <dbReference type="NCBI Taxonomy" id="3057676"/>
    <lineage>
        <taxon>Bacteria</taxon>
        <taxon>Pseudomonadati</taxon>
        <taxon>Pseudomonadota</taxon>
        <taxon>Gammaproteobacteria</taxon>
        <taxon>Alkalimonas</taxon>
    </lineage>
</organism>
<dbReference type="CDD" id="cd09111">
    <property type="entry name" value="PLDc_ymdC_like_1"/>
    <property type="match status" value="1"/>
</dbReference>